<dbReference type="AlphaFoldDB" id="A0A2T5YD51"/>
<reference evidence="1 2" key="1">
    <citation type="submission" date="2018-04" db="EMBL/GenBank/DDBJ databases">
        <title>Genomic Encyclopedia of Archaeal and Bacterial Type Strains, Phase II (KMG-II): from individual species to whole genera.</title>
        <authorList>
            <person name="Goeker M."/>
        </authorList>
    </citation>
    <scope>NUCLEOTIDE SEQUENCE [LARGE SCALE GENOMIC DNA]</scope>
    <source>
        <strain evidence="1 2">DSM 100162</strain>
    </source>
</reference>
<dbReference type="SUPFAM" id="SSF52540">
    <property type="entry name" value="P-loop containing nucleoside triphosphate hydrolases"/>
    <property type="match status" value="1"/>
</dbReference>
<accession>A0A2T5YD51</accession>
<keyword evidence="2" id="KW-1185">Reference proteome</keyword>
<comment type="caution">
    <text evidence="1">The sequence shown here is derived from an EMBL/GenBank/DDBJ whole genome shotgun (WGS) entry which is preliminary data.</text>
</comment>
<name>A0A2T5YD51_9BACT</name>
<dbReference type="RefSeq" id="WP_108213349.1">
    <property type="nucleotide sequence ID" value="NZ_QBKI01000011.1"/>
</dbReference>
<evidence type="ECO:0000313" key="1">
    <source>
        <dbReference type="EMBL" id="PTX14423.1"/>
    </source>
</evidence>
<sequence>MKVLNLSEKLRQFDPAKPESDTNNTLPDKVQLKEMVRRAGDMAEKMKQQFKHGKSRGKTTRLPELDPHFTWKQGFLYAITGYPQNGKSEMTNFLALLKAKFDGWKVLMYSPESSPIDELYDQLAHTLVGQSTDPKFKNQMSMRDYETAIDFLHHHFYVIDDDLLEDHNILPTPYNLRQIAMDLHADSKFELLIKDPWNTLVHDLSIRDDKYLQDELRQEKRIATKLQIHNVILVHPRGGIEKGKDGSLPVPTDDHIANGAMWRNKCDVIASVHRPNYHLDRTDRAALFASHKIKKQPLVGIPGEIHMLFNPRENRYYINGRCPLVTPGEQPPTLYQELSQFPASTFETESTKPIDAPF</sequence>
<dbReference type="Proteomes" id="UP000244225">
    <property type="component" value="Unassembled WGS sequence"/>
</dbReference>
<protein>
    <recommendedName>
        <fullName evidence="3">SF4 helicase domain-containing protein</fullName>
    </recommendedName>
</protein>
<dbReference type="EMBL" id="QBKI01000011">
    <property type="protein sequence ID" value="PTX14423.1"/>
    <property type="molecule type" value="Genomic_DNA"/>
</dbReference>
<evidence type="ECO:0008006" key="3">
    <source>
        <dbReference type="Google" id="ProtNLM"/>
    </source>
</evidence>
<dbReference type="Gene3D" id="3.40.50.300">
    <property type="entry name" value="P-loop containing nucleotide triphosphate hydrolases"/>
    <property type="match status" value="1"/>
</dbReference>
<gene>
    <name evidence="1" type="ORF">C8N40_11188</name>
</gene>
<dbReference type="InterPro" id="IPR027417">
    <property type="entry name" value="P-loop_NTPase"/>
</dbReference>
<organism evidence="1 2">
    <name type="scientific">Pontibacter mucosus</name>
    <dbReference type="NCBI Taxonomy" id="1649266"/>
    <lineage>
        <taxon>Bacteria</taxon>
        <taxon>Pseudomonadati</taxon>
        <taxon>Bacteroidota</taxon>
        <taxon>Cytophagia</taxon>
        <taxon>Cytophagales</taxon>
        <taxon>Hymenobacteraceae</taxon>
        <taxon>Pontibacter</taxon>
    </lineage>
</organism>
<dbReference type="OrthoDB" id="1038270at2"/>
<proteinExistence type="predicted"/>
<evidence type="ECO:0000313" key="2">
    <source>
        <dbReference type="Proteomes" id="UP000244225"/>
    </source>
</evidence>